<reference evidence="1 2" key="1">
    <citation type="submission" date="2021-06" db="EMBL/GenBank/DDBJ databases">
        <title>Complete genome of Haloferula helveola possessing various polysaccharide degrading enzymes.</title>
        <authorList>
            <person name="Takami H."/>
            <person name="Huang C."/>
            <person name="Hamasaki K."/>
        </authorList>
    </citation>
    <scope>NUCLEOTIDE SEQUENCE [LARGE SCALE GENOMIC DNA]</scope>
    <source>
        <strain evidence="1 2">CN-1</strain>
    </source>
</reference>
<dbReference type="Proteomes" id="UP001374893">
    <property type="component" value="Chromosome"/>
</dbReference>
<name>A0ABM7RF64_9BACT</name>
<evidence type="ECO:0000313" key="2">
    <source>
        <dbReference type="Proteomes" id="UP001374893"/>
    </source>
</evidence>
<evidence type="ECO:0008006" key="3">
    <source>
        <dbReference type="Google" id="ProtNLM"/>
    </source>
</evidence>
<dbReference type="InterPro" id="IPR007263">
    <property type="entry name" value="DCC1-like"/>
</dbReference>
<gene>
    <name evidence="1" type="ORF">HAHE_42990</name>
</gene>
<keyword evidence="2" id="KW-1185">Reference proteome</keyword>
<accession>A0ABM7RF64</accession>
<dbReference type="Pfam" id="PF04134">
    <property type="entry name" value="DCC1-like"/>
    <property type="match status" value="1"/>
</dbReference>
<evidence type="ECO:0000313" key="1">
    <source>
        <dbReference type="EMBL" id="BCX50391.1"/>
    </source>
</evidence>
<proteinExistence type="predicted"/>
<sequence length="158" mass="17899">MNEEPIDCLTVFYDPNCGLCRTFRSWLEEQPLWVAVRFVGYDSPEALRLMPEIGSLGADKECVVLAGDGHWWQGPDAWLVCLWATKAHRLRAHDLASPRFRPFLRRIVHGISQHRLSLSKLLGLRSERQIEAEVAEFNCPEGSCRLPTLRTAKEGVGA</sequence>
<organism evidence="1 2">
    <name type="scientific">Haloferula helveola</name>
    <dbReference type="NCBI Taxonomy" id="490095"/>
    <lineage>
        <taxon>Bacteria</taxon>
        <taxon>Pseudomonadati</taxon>
        <taxon>Verrucomicrobiota</taxon>
        <taxon>Verrucomicrobiia</taxon>
        <taxon>Verrucomicrobiales</taxon>
        <taxon>Verrucomicrobiaceae</taxon>
        <taxon>Haloferula</taxon>
    </lineage>
</organism>
<dbReference type="EMBL" id="AP024702">
    <property type="protein sequence ID" value="BCX50391.1"/>
    <property type="molecule type" value="Genomic_DNA"/>
</dbReference>
<dbReference type="RefSeq" id="WP_338687411.1">
    <property type="nucleotide sequence ID" value="NZ_AP024702.1"/>
</dbReference>
<protein>
    <recommendedName>
        <fullName evidence="3">DUF393 domain-containing protein</fullName>
    </recommendedName>
</protein>